<feature type="transmembrane region" description="Helical" evidence="9">
    <location>
        <begin position="423"/>
        <end position="444"/>
    </location>
</feature>
<evidence type="ECO:0000256" key="4">
    <source>
        <dbReference type="ARBA" id="ARBA00022475"/>
    </source>
</evidence>
<comment type="subcellular location">
    <subcellularLocation>
        <location evidence="1 9">Cell membrane</location>
        <topology evidence="1 9">Multi-pass membrane protein</topology>
    </subcellularLocation>
</comment>
<feature type="transmembrane region" description="Helical" evidence="9">
    <location>
        <begin position="373"/>
        <end position="395"/>
    </location>
</feature>
<comment type="caution">
    <text evidence="10">The sequence shown here is derived from an EMBL/GenBank/DDBJ whole genome shotgun (WGS) entry which is preliminary data.</text>
</comment>
<keyword evidence="3 9" id="KW-0813">Transport</keyword>
<feature type="transmembrane region" description="Helical" evidence="9">
    <location>
        <begin position="316"/>
        <end position="337"/>
    </location>
</feature>
<sequence length="461" mass="48969">MDQKLPFKSYVVVGVMLFALFFGAGNLIFPAQLGQQAGSNVWPAAIGFLITGVGLPFLGILAMGFSGSKNLQELASRVNPVYAVLFTSALYLTIGPFFAIPRTATVSFEVGIAAPFMNGDPTVALWIYSAIFFGITLLFCLKPAKIVDYVGKFLTPGIVVGLVILLAMVIFKPMGAPEVPQEGYLESAFFKGFTEGYNTMDALASLVFAIIVIHAIQRMGVKSKRGILKATAVSGGVAATLLGVIYLGIALLGATSVQLFGYFDNGGPVLSAVANHYFGTYGSVLLGIVIILACLTTSIGLITACSEYFNTLFPKVNYKAFVVIFSVFSFVVSNAGLTNIITFSVPVLMLLYPLAIVTILLAFASPLFNHAKIVYVASTFVALCVGVVDGVKTLFASLEMDNPGWLQSIVTFLNDNLPLYSQGLGWVLPVGIVMVVTGLIARFTNMGVVVAKPKQEANANS</sequence>
<keyword evidence="11" id="KW-1185">Reference proteome</keyword>
<reference evidence="11" key="1">
    <citation type="journal article" date="2019" name="Int. J. Syst. Evol. Microbiol.">
        <title>The Global Catalogue of Microorganisms (GCM) 10K type strain sequencing project: providing services to taxonomists for standard genome sequencing and annotation.</title>
        <authorList>
            <consortium name="The Broad Institute Genomics Platform"/>
            <consortium name="The Broad Institute Genome Sequencing Center for Infectious Disease"/>
            <person name="Wu L."/>
            <person name="Ma J."/>
        </authorList>
    </citation>
    <scope>NUCLEOTIDE SEQUENCE [LARGE SCALE GENOMIC DNA]</scope>
    <source>
        <strain evidence="11">CCUG 59778</strain>
    </source>
</reference>
<name>A0ABV8X4R6_9LACT</name>
<evidence type="ECO:0000256" key="7">
    <source>
        <dbReference type="ARBA" id="ARBA00022989"/>
    </source>
</evidence>
<feature type="transmembrane region" description="Helical" evidence="9">
    <location>
        <begin position="81"/>
        <end position="100"/>
    </location>
</feature>
<evidence type="ECO:0000256" key="8">
    <source>
        <dbReference type="ARBA" id="ARBA00023136"/>
    </source>
</evidence>
<feature type="transmembrane region" description="Helical" evidence="9">
    <location>
        <begin position="237"/>
        <end position="261"/>
    </location>
</feature>
<evidence type="ECO:0000256" key="1">
    <source>
        <dbReference type="ARBA" id="ARBA00004651"/>
    </source>
</evidence>
<proteinExistence type="inferred from homology"/>
<feature type="transmembrane region" description="Helical" evidence="9">
    <location>
        <begin position="343"/>
        <end position="364"/>
    </location>
</feature>
<keyword evidence="6 9" id="KW-0029">Amino-acid transport</keyword>
<comment type="similarity">
    <text evidence="2 9">Belongs to the branched chain amino acid transporter family.</text>
</comment>
<dbReference type="PANTHER" id="PTHR30588:SF0">
    <property type="entry name" value="BRANCHED-CHAIN AMINO ACID PERMEASE BRNQ"/>
    <property type="match status" value="1"/>
</dbReference>
<keyword evidence="4" id="KW-1003">Cell membrane</keyword>
<organism evidence="10 11">
    <name type="scientific">Chungangia koreensis</name>
    <dbReference type="NCBI Taxonomy" id="752657"/>
    <lineage>
        <taxon>Bacteria</taxon>
        <taxon>Bacillati</taxon>
        <taxon>Bacillota</taxon>
        <taxon>Bacilli</taxon>
        <taxon>Lactobacillales</taxon>
        <taxon>Chungangia</taxon>
    </lineage>
</organism>
<dbReference type="NCBIfam" id="TIGR00796">
    <property type="entry name" value="livcs"/>
    <property type="match status" value="1"/>
</dbReference>
<dbReference type="Proteomes" id="UP001595817">
    <property type="component" value="Unassembled WGS sequence"/>
</dbReference>
<dbReference type="RefSeq" id="WP_378154159.1">
    <property type="nucleotide sequence ID" value="NZ_JBHSEC010000014.1"/>
</dbReference>
<evidence type="ECO:0000256" key="9">
    <source>
        <dbReference type="RuleBase" id="RU362122"/>
    </source>
</evidence>
<accession>A0ABV8X4R6</accession>
<dbReference type="InterPro" id="IPR004685">
    <property type="entry name" value="Brnchd-chn_aa_trnsp_Livcs"/>
</dbReference>
<feature type="transmembrane region" description="Helical" evidence="9">
    <location>
        <begin position="153"/>
        <end position="176"/>
    </location>
</feature>
<evidence type="ECO:0000313" key="11">
    <source>
        <dbReference type="Proteomes" id="UP001595817"/>
    </source>
</evidence>
<dbReference type="PANTHER" id="PTHR30588">
    <property type="entry name" value="BRANCHED-CHAIN AMINO ACID TRANSPORT SYSTEM 2 CARRIER PROTEIN"/>
    <property type="match status" value="1"/>
</dbReference>
<comment type="function">
    <text evidence="9">Component of the transport system for branched-chain amino acids.</text>
</comment>
<keyword evidence="7 9" id="KW-1133">Transmembrane helix</keyword>
<gene>
    <name evidence="10" type="primary">brnQ</name>
    <name evidence="10" type="ORF">ACFOZY_08100</name>
</gene>
<keyword evidence="5 9" id="KW-0812">Transmembrane</keyword>
<feature type="transmembrane region" description="Helical" evidence="9">
    <location>
        <begin position="7"/>
        <end position="29"/>
    </location>
</feature>
<evidence type="ECO:0000256" key="3">
    <source>
        <dbReference type="ARBA" id="ARBA00022448"/>
    </source>
</evidence>
<dbReference type="Pfam" id="PF05525">
    <property type="entry name" value="Branch_AA_trans"/>
    <property type="match status" value="1"/>
</dbReference>
<dbReference type="EMBL" id="JBHSEC010000014">
    <property type="protein sequence ID" value="MFC4410383.1"/>
    <property type="molecule type" value="Genomic_DNA"/>
</dbReference>
<feature type="transmembrane region" description="Helical" evidence="9">
    <location>
        <begin position="196"/>
        <end position="216"/>
    </location>
</feature>
<protein>
    <recommendedName>
        <fullName evidence="9">Branched-chain amino acid transport system carrier protein</fullName>
    </recommendedName>
</protein>
<feature type="transmembrane region" description="Helical" evidence="9">
    <location>
        <begin position="281"/>
        <end position="304"/>
    </location>
</feature>
<feature type="transmembrane region" description="Helical" evidence="9">
    <location>
        <begin position="41"/>
        <end position="61"/>
    </location>
</feature>
<evidence type="ECO:0000313" key="10">
    <source>
        <dbReference type="EMBL" id="MFC4410383.1"/>
    </source>
</evidence>
<evidence type="ECO:0000256" key="6">
    <source>
        <dbReference type="ARBA" id="ARBA00022970"/>
    </source>
</evidence>
<evidence type="ECO:0000256" key="2">
    <source>
        <dbReference type="ARBA" id="ARBA00008540"/>
    </source>
</evidence>
<evidence type="ECO:0000256" key="5">
    <source>
        <dbReference type="ARBA" id="ARBA00022692"/>
    </source>
</evidence>
<feature type="transmembrane region" description="Helical" evidence="9">
    <location>
        <begin position="123"/>
        <end position="141"/>
    </location>
</feature>
<keyword evidence="8 9" id="KW-0472">Membrane</keyword>